<feature type="transmembrane region" description="Helical" evidence="7">
    <location>
        <begin position="365"/>
        <end position="390"/>
    </location>
</feature>
<evidence type="ECO:0000256" key="5">
    <source>
        <dbReference type="ARBA" id="ARBA00022989"/>
    </source>
</evidence>
<keyword evidence="6 7" id="KW-0472">Membrane</keyword>
<dbReference type="GO" id="GO:0007034">
    <property type="term" value="P:vacuolar transport"/>
    <property type="evidence" value="ECO:0007669"/>
    <property type="project" value="TreeGrafter"/>
</dbReference>
<gene>
    <name evidence="8" type="ORF">RhiirC2_739277</name>
</gene>
<feature type="transmembrane region" description="Helical" evidence="7">
    <location>
        <begin position="521"/>
        <end position="549"/>
    </location>
</feature>
<dbReference type="InterPro" id="IPR036259">
    <property type="entry name" value="MFS_trans_sf"/>
</dbReference>
<comment type="similarity">
    <text evidence="2 7">Belongs to the nonaspanin (TM9SF) (TC 9.A.2) family.</text>
</comment>
<feature type="transmembrane region" description="Helical" evidence="7">
    <location>
        <begin position="492"/>
        <end position="515"/>
    </location>
</feature>
<dbReference type="GO" id="GO:0005737">
    <property type="term" value="C:cytoplasm"/>
    <property type="evidence" value="ECO:0007669"/>
    <property type="project" value="UniProtKB-ARBA"/>
</dbReference>
<evidence type="ECO:0000313" key="8">
    <source>
        <dbReference type="EMBL" id="PKK74197.1"/>
    </source>
</evidence>
<dbReference type="GO" id="GO:0016020">
    <property type="term" value="C:membrane"/>
    <property type="evidence" value="ECO:0007669"/>
    <property type="project" value="UniProtKB-SubCell"/>
</dbReference>
<feature type="transmembrane region" description="Helical" evidence="7">
    <location>
        <begin position="330"/>
        <end position="359"/>
    </location>
</feature>
<feature type="transmembrane region" description="Helical" evidence="7">
    <location>
        <begin position="437"/>
        <end position="461"/>
    </location>
</feature>
<feature type="signal peptide" evidence="7">
    <location>
        <begin position="1"/>
        <end position="23"/>
    </location>
</feature>
<evidence type="ECO:0000256" key="4">
    <source>
        <dbReference type="ARBA" id="ARBA00022729"/>
    </source>
</evidence>
<evidence type="ECO:0000256" key="7">
    <source>
        <dbReference type="RuleBase" id="RU363079"/>
    </source>
</evidence>
<feature type="transmembrane region" description="Helical" evidence="7">
    <location>
        <begin position="269"/>
        <end position="291"/>
    </location>
</feature>
<dbReference type="EMBL" id="LLXL01000319">
    <property type="protein sequence ID" value="PKK74197.1"/>
    <property type="molecule type" value="Genomic_DNA"/>
</dbReference>
<dbReference type="PANTHER" id="PTHR10766">
    <property type="entry name" value="TRANSMEMBRANE 9 SUPERFAMILY PROTEIN"/>
    <property type="match status" value="1"/>
</dbReference>
<dbReference type="VEuPathDB" id="FungiDB:FUN_024176"/>
<keyword evidence="5 7" id="KW-1133">Transmembrane helix</keyword>
<dbReference type="SUPFAM" id="SSF103473">
    <property type="entry name" value="MFS general substrate transporter"/>
    <property type="match status" value="1"/>
</dbReference>
<evidence type="ECO:0000256" key="3">
    <source>
        <dbReference type="ARBA" id="ARBA00022692"/>
    </source>
</evidence>
<dbReference type="VEuPathDB" id="FungiDB:RhiirFUN_004576"/>
<feature type="transmembrane region" description="Helical" evidence="7">
    <location>
        <begin position="561"/>
        <end position="580"/>
    </location>
</feature>
<organism evidence="8 9">
    <name type="scientific">Rhizophagus irregularis</name>
    <dbReference type="NCBI Taxonomy" id="588596"/>
    <lineage>
        <taxon>Eukaryota</taxon>
        <taxon>Fungi</taxon>
        <taxon>Fungi incertae sedis</taxon>
        <taxon>Mucoromycota</taxon>
        <taxon>Glomeromycotina</taxon>
        <taxon>Glomeromycetes</taxon>
        <taxon>Glomerales</taxon>
        <taxon>Glomeraceae</taxon>
        <taxon>Rhizophagus</taxon>
    </lineage>
</organism>
<feature type="chain" id="PRO_5014489389" description="Transmembrane 9 superfamily member" evidence="7">
    <location>
        <begin position="24"/>
        <end position="631"/>
    </location>
</feature>
<sequence>MAPPRSFIITCILILTISANTFAFYLPGVAPRDYREGDEVEVHVNSLTPMMGPATQQLKSVIPYDYYYKPFHFCQPKELKSQPESLGSILFGDRIFSSAYVLKMKVDEKCKLLCNQTVPPEDAKFINQRIRENYAINWLIDGLPAASKKLDAKTHTNFNSIGFELGDQTAEPSLNNHYDITIQYHTQDKNKYRVVGVIVKPFSRKYDATLFSQKEENKDCNSVINRLVLSETNSNEVFYTYDISWVSSSTAWATRWDSYLHTFDPRIHWFSLVNSIVIVLFLTGMVAMILLRALHKDISRYNQIEDKEDVQEDFGWKLVHGDVFRPPVNVMLLSVFLGSGAQLFFMTAVTLVFAVLGFLSPSNRGSLATVMIIFYMLFGSVAGYVSARVYKMFNGDSWKKNVFLTAFLFPSLIFAIFVVLNFFLVSAKSSGAVPATTLLAIIGLWFLISVPLCFIGSFFGFRKPKIEHPVRTNQIPRQIPDQVFYLRPIPSMLMGGVLPFGAIFIELYFIMNSIWGNKVYYLFGFAALVFIILTITCSEVTILLCYFHLCAEDYHWSWRAFLTSGASGLYIFIYSIMYFATRLQITSLTSTVIYFGWSGVMSLMFFVLTGTIGYFACLAFIRRIFMSIKVD</sequence>
<proteinExistence type="inferred from homology"/>
<name>A0A2N1NJV1_9GLOM</name>
<comment type="subcellular location">
    <subcellularLocation>
        <location evidence="1">Membrane</location>
        <topology evidence="1">Multi-pass membrane protein</topology>
    </subcellularLocation>
</comment>
<accession>A0A2N1NJV1</accession>
<dbReference type="Proteomes" id="UP000233469">
    <property type="component" value="Unassembled WGS sequence"/>
</dbReference>
<dbReference type="Pfam" id="PF02990">
    <property type="entry name" value="EMP70"/>
    <property type="match status" value="1"/>
</dbReference>
<feature type="transmembrane region" description="Helical" evidence="7">
    <location>
        <begin position="402"/>
        <end position="425"/>
    </location>
</feature>
<evidence type="ECO:0000313" key="9">
    <source>
        <dbReference type="Proteomes" id="UP000233469"/>
    </source>
</evidence>
<keyword evidence="4 7" id="KW-0732">Signal</keyword>
<dbReference type="VEuPathDB" id="FungiDB:RhiirA1_409247"/>
<dbReference type="PANTHER" id="PTHR10766:SF111">
    <property type="entry name" value="TRANSMEMBRANE 9 SUPERFAMILY MEMBER 2"/>
    <property type="match status" value="1"/>
</dbReference>
<dbReference type="OrthoDB" id="1666796at2759"/>
<dbReference type="AlphaFoldDB" id="A0A2N1NJV1"/>
<reference evidence="8 9" key="2">
    <citation type="submission" date="2017-10" db="EMBL/GenBank/DDBJ databases">
        <title>Extensive intraspecific genome diversity in a model arbuscular mycorrhizal fungus.</title>
        <authorList>
            <person name="Chen E.C.H."/>
            <person name="Morin E."/>
            <person name="Baudet D."/>
            <person name="Noel J."/>
            <person name="Ndikumana S."/>
            <person name="Charron P."/>
            <person name="St-Onge C."/>
            <person name="Giorgi J."/>
            <person name="Grigoriev I.V."/>
            <person name="Roux C."/>
            <person name="Martin F.M."/>
            <person name="Corradi N."/>
        </authorList>
    </citation>
    <scope>NUCLEOTIDE SEQUENCE [LARGE SCALE GENOMIC DNA]</scope>
    <source>
        <strain evidence="8 9">C2</strain>
    </source>
</reference>
<keyword evidence="3 7" id="KW-0812">Transmembrane</keyword>
<protein>
    <recommendedName>
        <fullName evidence="7">Transmembrane 9 superfamily member</fullName>
    </recommendedName>
</protein>
<dbReference type="InterPro" id="IPR004240">
    <property type="entry name" value="EMP70"/>
</dbReference>
<comment type="caution">
    <text evidence="8">The sequence shown here is derived from an EMBL/GenBank/DDBJ whole genome shotgun (WGS) entry which is preliminary data.</text>
</comment>
<feature type="transmembrane region" description="Helical" evidence="7">
    <location>
        <begin position="592"/>
        <end position="621"/>
    </location>
</feature>
<evidence type="ECO:0000256" key="6">
    <source>
        <dbReference type="ARBA" id="ARBA00023136"/>
    </source>
</evidence>
<evidence type="ECO:0000256" key="2">
    <source>
        <dbReference type="ARBA" id="ARBA00005227"/>
    </source>
</evidence>
<dbReference type="GO" id="GO:0072657">
    <property type="term" value="P:protein localization to membrane"/>
    <property type="evidence" value="ECO:0007669"/>
    <property type="project" value="TreeGrafter"/>
</dbReference>
<evidence type="ECO:0000256" key="1">
    <source>
        <dbReference type="ARBA" id="ARBA00004141"/>
    </source>
</evidence>
<reference evidence="8 9" key="1">
    <citation type="submission" date="2016-04" db="EMBL/GenBank/DDBJ databases">
        <title>Genome analyses suggest a sexual origin of heterokaryosis in a supposedly ancient asexual fungus.</title>
        <authorList>
            <person name="Ropars J."/>
            <person name="Sedzielewska K."/>
            <person name="Noel J."/>
            <person name="Charron P."/>
            <person name="Farinelli L."/>
            <person name="Marton T."/>
            <person name="Kruger M."/>
            <person name="Pelin A."/>
            <person name="Brachmann A."/>
            <person name="Corradi N."/>
        </authorList>
    </citation>
    <scope>NUCLEOTIDE SEQUENCE [LARGE SCALE GENOMIC DNA]</scope>
    <source>
        <strain evidence="8 9">C2</strain>
    </source>
</reference>